<dbReference type="Proteomes" id="UP000663864">
    <property type="component" value="Unassembled WGS sequence"/>
</dbReference>
<evidence type="ECO:0000313" key="2">
    <source>
        <dbReference type="Proteomes" id="UP000663864"/>
    </source>
</evidence>
<feature type="non-terminal residue" evidence="1">
    <location>
        <position position="1"/>
    </location>
</feature>
<evidence type="ECO:0000313" key="1">
    <source>
        <dbReference type="EMBL" id="CAF1547013.1"/>
    </source>
</evidence>
<sequence>TITNGASCSKL</sequence>
<gene>
    <name evidence="1" type="ORF">ZHD862_LOCUS39245</name>
</gene>
<name>A0A815WWC3_9BILA</name>
<proteinExistence type="predicted"/>
<accession>A0A815WWC3</accession>
<comment type="caution">
    <text evidence="1">The sequence shown here is derived from an EMBL/GenBank/DDBJ whole genome shotgun (WGS) entry which is preliminary data.</text>
</comment>
<reference evidence="1" key="1">
    <citation type="submission" date="2021-02" db="EMBL/GenBank/DDBJ databases">
        <authorList>
            <person name="Nowell W R."/>
        </authorList>
    </citation>
    <scope>NUCLEOTIDE SEQUENCE</scope>
</reference>
<protein>
    <submittedName>
        <fullName evidence="1">Uncharacterized protein</fullName>
    </submittedName>
</protein>
<dbReference type="EMBL" id="CAJNOT010015617">
    <property type="protein sequence ID" value="CAF1547013.1"/>
    <property type="molecule type" value="Genomic_DNA"/>
</dbReference>
<organism evidence="1 2">
    <name type="scientific">Rotaria sordida</name>
    <dbReference type="NCBI Taxonomy" id="392033"/>
    <lineage>
        <taxon>Eukaryota</taxon>
        <taxon>Metazoa</taxon>
        <taxon>Spiralia</taxon>
        <taxon>Gnathifera</taxon>
        <taxon>Rotifera</taxon>
        <taxon>Eurotatoria</taxon>
        <taxon>Bdelloidea</taxon>
        <taxon>Philodinida</taxon>
        <taxon>Philodinidae</taxon>
        <taxon>Rotaria</taxon>
    </lineage>
</organism>